<dbReference type="Gene3D" id="1.25.40.10">
    <property type="entry name" value="Tetratricopeptide repeat domain"/>
    <property type="match status" value="1"/>
</dbReference>
<dbReference type="EMBL" id="JROU02002296">
    <property type="protein sequence ID" value="OEH73558.1"/>
    <property type="molecule type" value="Genomic_DNA"/>
</dbReference>
<dbReference type="PANTHER" id="PTHR46512:SF10">
    <property type="entry name" value="FK506-BINDING PROTEIN-LIKE"/>
    <property type="match status" value="1"/>
</dbReference>
<dbReference type="SMART" id="SM00028">
    <property type="entry name" value="TPR"/>
    <property type="match status" value="2"/>
</dbReference>
<dbReference type="VEuPathDB" id="ToxoDB:LOC34623632"/>
<keyword evidence="3" id="KW-1185">Reference proteome</keyword>
<dbReference type="PANTHER" id="PTHR46512">
    <property type="entry name" value="PEPTIDYLPROLYL ISOMERASE"/>
    <property type="match status" value="1"/>
</dbReference>
<comment type="caution">
    <text evidence="2">The sequence shown here is derived from an EMBL/GenBank/DDBJ whole genome shotgun (WGS) entry which is preliminary data.</text>
</comment>
<proteinExistence type="predicted"/>
<dbReference type="InterPro" id="IPR019734">
    <property type="entry name" value="TPR_rpt"/>
</dbReference>
<dbReference type="InterPro" id="IPR011990">
    <property type="entry name" value="TPR-like_helical_dom_sf"/>
</dbReference>
<dbReference type="VEuPathDB" id="ToxoDB:cyc_07733"/>
<dbReference type="AlphaFoldDB" id="A0A1D3CQS6"/>
<dbReference type="Pfam" id="PF14559">
    <property type="entry name" value="TPR_19"/>
    <property type="match status" value="1"/>
</dbReference>
<feature type="compositionally biased region" description="Low complexity" evidence="1">
    <location>
        <begin position="1"/>
        <end position="14"/>
    </location>
</feature>
<name>A0A1D3CQS6_9EIME</name>
<reference evidence="2 3" key="1">
    <citation type="journal article" date="2016" name="BMC Genomics">
        <title>Comparative genomics reveals Cyclospora cayetanensis possesses coccidia-like metabolism and invasion components but unique surface antigens.</title>
        <authorList>
            <person name="Liu S."/>
            <person name="Wang L."/>
            <person name="Zheng H."/>
            <person name="Xu Z."/>
            <person name="Roellig D.M."/>
            <person name="Li N."/>
            <person name="Frace M.A."/>
            <person name="Tang K."/>
            <person name="Arrowood M.J."/>
            <person name="Moss D.M."/>
            <person name="Zhang L."/>
            <person name="Feng Y."/>
            <person name="Xiao L."/>
        </authorList>
    </citation>
    <scope>NUCLEOTIDE SEQUENCE [LARGE SCALE GENOMIC DNA]</scope>
    <source>
        <strain evidence="2 3">CHN_HEN01</strain>
    </source>
</reference>
<evidence type="ECO:0000256" key="1">
    <source>
        <dbReference type="SAM" id="MobiDB-lite"/>
    </source>
</evidence>
<dbReference type="InterPro" id="IPR050754">
    <property type="entry name" value="FKBP4/5/8-like"/>
</dbReference>
<feature type="compositionally biased region" description="Polar residues" evidence="1">
    <location>
        <begin position="19"/>
        <end position="29"/>
    </location>
</feature>
<evidence type="ECO:0000313" key="3">
    <source>
        <dbReference type="Proteomes" id="UP000095192"/>
    </source>
</evidence>
<feature type="region of interest" description="Disordered" evidence="1">
    <location>
        <begin position="317"/>
        <end position="342"/>
    </location>
</feature>
<feature type="region of interest" description="Disordered" evidence="1">
    <location>
        <begin position="1"/>
        <end position="49"/>
    </location>
</feature>
<protein>
    <submittedName>
        <fullName evidence="2">TPR domain-containing protein</fullName>
    </submittedName>
</protein>
<dbReference type="InParanoid" id="A0A1D3CQS6"/>
<feature type="compositionally biased region" description="Basic and acidic residues" evidence="1">
    <location>
        <begin position="39"/>
        <end position="49"/>
    </location>
</feature>
<dbReference type="Proteomes" id="UP000095192">
    <property type="component" value="Unassembled WGS sequence"/>
</dbReference>
<dbReference type="SUPFAM" id="SSF48452">
    <property type="entry name" value="TPR-like"/>
    <property type="match status" value="1"/>
</dbReference>
<organism evidence="2 3">
    <name type="scientific">Cyclospora cayetanensis</name>
    <dbReference type="NCBI Taxonomy" id="88456"/>
    <lineage>
        <taxon>Eukaryota</taxon>
        <taxon>Sar</taxon>
        <taxon>Alveolata</taxon>
        <taxon>Apicomplexa</taxon>
        <taxon>Conoidasida</taxon>
        <taxon>Coccidia</taxon>
        <taxon>Eucoccidiorida</taxon>
        <taxon>Eimeriorina</taxon>
        <taxon>Eimeriidae</taxon>
        <taxon>Cyclospora</taxon>
    </lineage>
</organism>
<evidence type="ECO:0000313" key="2">
    <source>
        <dbReference type="EMBL" id="OEH73558.1"/>
    </source>
</evidence>
<gene>
    <name evidence="2" type="ORF">cyc_07733</name>
</gene>
<sequence>MSAPAAAGADGTSAVEGDSVSQAAAGTQSFPPPPPQIKEMAESQEREDAEKLAAAMHMKTKGNELWSKGDDAGAVKEWQDALKACFSLACRGPFVSGEVLSLELSVQLNLAAAALKAGEGHAAIRHCSRALQLKPKHPKALYRLAKAHLLLNEFDEASAAAAALLEVESGDVGAVSLQQQIRREADLHKRQEKRLLQKMMGRPHSLEYLSEECNFPLTRSLPLTLLFSLQELQQLQQQGQMLPNLRKELLCLHVLGASAQHEGELSSPHYVKLEGREQVAVFFKGTYAQLAQRVPGILSNSECTFFPHLALYSTLGSTQSVPGGPSTAPQEGPPRSPRPLSGETLEDLRLLIQNNILTVVSESAMCTVDDLSAYASAAAPAAASSSRGEAAVRQLGGRLLLSQRRSRFPLLLHVPSAAEAARAARFAARNAAAAADSAAAAAERAKGKASPEAVAAAEAAAQKAAAESAAAAVAAEVAEAAADAAAKSGIQEHTACAKHASVFAFMGRA</sequence>
<accession>A0A1D3CQS6</accession>